<evidence type="ECO:0000256" key="2">
    <source>
        <dbReference type="ARBA" id="ARBA00022833"/>
    </source>
</evidence>
<dbReference type="GO" id="GO:0008270">
    <property type="term" value="F:zinc ion binding"/>
    <property type="evidence" value="ECO:0007669"/>
    <property type="project" value="UniProtKB-KW"/>
</dbReference>
<dbReference type="PROSITE" id="PS50089">
    <property type="entry name" value="ZF_RING_2"/>
    <property type="match status" value="1"/>
</dbReference>
<dbReference type="STRING" id="67801.A0A1B0B495"/>
<dbReference type="GO" id="GO:0031297">
    <property type="term" value="P:replication fork processing"/>
    <property type="evidence" value="ECO:0007669"/>
    <property type="project" value="TreeGrafter"/>
</dbReference>
<dbReference type="CDD" id="cd16448">
    <property type="entry name" value="RING-H2"/>
    <property type="match status" value="1"/>
</dbReference>
<dbReference type="GO" id="GO:0016567">
    <property type="term" value="P:protein ubiquitination"/>
    <property type="evidence" value="ECO:0007669"/>
    <property type="project" value="TreeGrafter"/>
</dbReference>
<accession>A0A1B0B495</accession>
<dbReference type="VEuPathDB" id="VectorBase:GPPI018347"/>
<dbReference type="GO" id="GO:0061630">
    <property type="term" value="F:ubiquitin protein ligase activity"/>
    <property type="evidence" value="ECO:0007669"/>
    <property type="project" value="TreeGrafter"/>
</dbReference>
<dbReference type="InterPro" id="IPR052639">
    <property type="entry name" value="TRAIP_ubiq-protein_ligase"/>
</dbReference>
<reference evidence="6" key="2">
    <citation type="submission" date="2020-05" db="UniProtKB">
        <authorList>
            <consortium name="EnsemblMetazoa"/>
        </authorList>
    </citation>
    <scope>IDENTIFICATION</scope>
    <source>
        <strain evidence="6">IAEA</strain>
    </source>
</reference>
<keyword evidence="7" id="KW-1185">Reference proteome</keyword>
<evidence type="ECO:0000256" key="4">
    <source>
        <dbReference type="SAM" id="MobiDB-lite"/>
    </source>
</evidence>
<dbReference type="SUPFAM" id="SSF57850">
    <property type="entry name" value="RING/U-box"/>
    <property type="match status" value="1"/>
</dbReference>
<organism evidence="6 7">
    <name type="scientific">Glossina palpalis gambiensis</name>
    <dbReference type="NCBI Taxonomy" id="67801"/>
    <lineage>
        <taxon>Eukaryota</taxon>
        <taxon>Metazoa</taxon>
        <taxon>Ecdysozoa</taxon>
        <taxon>Arthropoda</taxon>
        <taxon>Hexapoda</taxon>
        <taxon>Insecta</taxon>
        <taxon>Pterygota</taxon>
        <taxon>Neoptera</taxon>
        <taxon>Endopterygota</taxon>
        <taxon>Diptera</taxon>
        <taxon>Brachycera</taxon>
        <taxon>Muscomorpha</taxon>
        <taxon>Hippoboscoidea</taxon>
        <taxon>Glossinidae</taxon>
        <taxon>Glossina</taxon>
    </lineage>
</organism>
<keyword evidence="2" id="KW-0862">Zinc</keyword>
<dbReference type="GO" id="GO:0090734">
    <property type="term" value="C:site of DNA damage"/>
    <property type="evidence" value="ECO:0007669"/>
    <property type="project" value="TreeGrafter"/>
</dbReference>
<protein>
    <recommendedName>
        <fullName evidence="5">RING-type domain-containing protein</fullName>
    </recommendedName>
</protein>
<dbReference type="EMBL" id="JXJN01008223">
    <property type="status" value="NOT_ANNOTATED_CDS"/>
    <property type="molecule type" value="Genomic_DNA"/>
</dbReference>
<dbReference type="GO" id="GO:0005634">
    <property type="term" value="C:nucleus"/>
    <property type="evidence" value="ECO:0007669"/>
    <property type="project" value="TreeGrafter"/>
</dbReference>
<proteinExistence type="predicted"/>
<dbReference type="SMART" id="SM00184">
    <property type="entry name" value="RING"/>
    <property type="match status" value="1"/>
</dbReference>
<dbReference type="EnsemblMetazoa" id="GPPI018347-RA">
    <property type="protein sequence ID" value="GPPI018347-PA"/>
    <property type="gene ID" value="GPPI018347"/>
</dbReference>
<feature type="region of interest" description="Disordered" evidence="4">
    <location>
        <begin position="204"/>
        <end position="225"/>
    </location>
</feature>
<name>A0A1B0B495_9MUSC</name>
<evidence type="ECO:0000313" key="6">
    <source>
        <dbReference type="EnsemblMetazoa" id="GPPI018347-PA"/>
    </source>
</evidence>
<dbReference type="InterPro" id="IPR001841">
    <property type="entry name" value="Znf_RING"/>
</dbReference>
<evidence type="ECO:0000313" key="7">
    <source>
        <dbReference type="Proteomes" id="UP000092460"/>
    </source>
</evidence>
<evidence type="ECO:0000256" key="1">
    <source>
        <dbReference type="ARBA" id="ARBA00022771"/>
    </source>
</evidence>
<feature type="domain" description="RING-type" evidence="5">
    <location>
        <begin position="10"/>
        <end position="52"/>
    </location>
</feature>
<evidence type="ECO:0000256" key="3">
    <source>
        <dbReference type="PROSITE-ProRule" id="PRU00175"/>
    </source>
</evidence>
<dbReference type="PANTHER" id="PTHR46569">
    <property type="entry name" value="E3 UBIQUITIN-PROTEIN LIGASE TRAIP"/>
    <property type="match status" value="1"/>
</dbReference>
<keyword evidence="1 3" id="KW-0863">Zinc-finger</keyword>
<dbReference type="Gene3D" id="3.30.40.10">
    <property type="entry name" value="Zinc/RING finger domain, C3HC4 (zinc finger)"/>
    <property type="match status" value="1"/>
</dbReference>
<sequence length="225" mass="25785">MSSLASANLCAICMENFKHSGNSACTTTCGHLFHEQCIQTWRISSTKCPICNNGYRSIVKLFLNFDDNKIEGINKLLIESQDIENHFIQLGEQYTIIRRELNNLKNKATKNSSGKVDYASMHLSHIRNDTMGKVRKALKQNNVLLFEVDKKIKRVSELNDEDEKDAPALRKQCTVIVNRMKRTVQKNRSLLLQIVGKINDLPSFNRPVKETKPVPKKSIKRKRKV</sequence>
<reference evidence="7" key="1">
    <citation type="submission" date="2015-01" db="EMBL/GenBank/DDBJ databases">
        <authorList>
            <person name="Aksoy S."/>
            <person name="Warren W."/>
            <person name="Wilson R.K."/>
        </authorList>
    </citation>
    <scope>NUCLEOTIDE SEQUENCE [LARGE SCALE GENOMIC DNA]</scope>
    <source>
        <strain evidence="7">IAEA</strain>
    </source>
</reference>
<dbReference type="Proteomes" id="UP000092460">
    <property type="component" value="Unassembled WGS sequence"/>
</dbReference>
<dbReference type="InterPro" id="IPR013083">
    <property type="entry name" value="Znf_RING/FYVE/PHD"/>
</dbReference>
<feature type="compositionally biased region" description="Basic residues" evidence="4">
    <location>
        <begin position="214"/>
        <end position="225"/>
    </location>
</feature>
<dbReference type="Pfam" id="PF13639">
    <property type="entry name" value="zf-RING_2"/>
    <property type="match status" value="1"/>
</dbReference>
<dbReference type="AlphaFoldDB" id="A0A1B0B495"/>
<keyword evidence="1 3" id="KW-0479">Metal-binding</keyword>
<dbReference type="PANTHER" id="PTHR46569:SF1">
    <property type="entry name" value="E3 UBIQUITIN-PROTEIN LIGASE RFWD3-RELATED"/>
    <property type="match status" value="1"/>
</dbReference>
<evidence type="ECO:0000259" key="5">
    <source>
        <dbReference type="PROSITE" id="PS50089"/>
    </source>
</evidence>